<evidence type="ECO:0008006" key="5">
    <source>
        <dbReference type="Google" id="ProtNLM"/>
    </source>
</evidence>
<name>A0ABN2SJG3_9MICO</name>
<proteinExistence type="predicted"/>
<evidence type="ECO:0000256" key="2">
    <source>
        <dbReference type="SAM" id="Phobius"/>
    </source>
</evidence>
<protein>
    <recommendedName>
        <fullName evidence="5">Two-component sensor histidine kinase</fullName>
    </recommendedName>
</protein>
<evidence type="ECO:0000313" key="3">
    <source>
        <dbReference type="EMBL" id="GAA1987610.1"/>
    </source>
</evidence>
<evidence type="ECO:0000256" key="1">
    <source>
        <dbReference type="SAM" id="MobiDB-lite"/>
    </source>
</evidence>
<accession>A0ABN2SJG3</accession>
<sequence>MPSGPRGYEPSGQAGPCDRGSNGLRAHYRRRLIVIVLALATPLLGFALLLFMQRLEERMMSAPAQVSAAARD</sequence>
<keyword evidence="2" id="KW-1133">Transmembrane helix</keyword>
<dbReference type="Proteomes" id="UP001500013">
    <property type="component" value="Unassembled WGS sequence"/>
</dbReference>
<keyword evidence="4" id="KW-1185">Reference proteome</keyword>
<comment type="caution">
    <text evidence="3">The sequence shown here is derived from an EMBL/GenBank/DDBJ whole genome shotgun (WGS) entry which is preliminary data.</text>
</comment>
<evidence type="ECO:0000313" key="4">
    <source>
        <dbReference type="Proteomes" id="UP001500013"/>
    </source>
</evidence>
<reference evidence="3 4" key="1">
    <citation type="journal article" date="2019" name="Int. J. Syst. Evol. Microbiol.">
        <title>The Global Catalogue of Microorganisms (GCM) 10K type strain sequencing project: providing services to taxonomists for standard genome sequencing and annotation.</title>
        <authorList>
            <consortium name="The Broad Institute Genomics Platform"/>
            <consortium name="The Broad Institute Genome Sequencing Center for Infectious Disease"/>
            <person name="Wu L."/>
            <person name="Ma J."/>
        </authorList>
    </citation>
    <scope>NUCLEOTIDE SEQUENCE [LARGE SCALE GENOMIC DNA]</scope>
    <source>
        <strain evidence="3 4">JCM 15628</strain>
    </source>
</reference>
<feature type="transmembrane region" description="Helical" evidence="2">
    <location>
        <begin position="32"/>
        <end position="51"/>
    </location>
</feature>
<organism evidence="3 4">
    <name type="scientific">Terrabacter lapilli</name>
    <dbReference type="NCBI Taxonomy" id="436231"/>
    <lineage>
        <taxon>Bacteria</taxon>
        <taxon>Bacillati</taxon>
        <taxon>Actinomycetota</taxon>
        <taxon>Actinomycetes</taxon>
        <taxon>Micrococcales</taxon>
        <taxon>Intrasporangiaceae</taxon>
        <taxon>Terrabacter</taxon>
    </lineage>
</organism>
<gene>
    <name evidence="3" type="ORF">GCM10009817_31470</name>
</gene>
<dbReference type="EMBL" id="BAAAPU010000009">
    <property type="protein sequence ID" value="GAA1987610.1"/>
    <property type="molecule type" value="Genomic_DNA"/>
</dbReference>
<keyword evidence="2" id="KW-0812">Transmembrane</keyword>
<keyword evidence="2" id="KW-0472">Membrane</keyword>
<feature type="region of interest" description="Disordered" evidence="1">
    <location>
        <begin position="1"/>
        <end position="21"/>
    </location>
</feature>